<dbReference type="PANTHER" id="PTHR33508:SF1">
    <property type="entry name" value="UPF0056 MEMBRANE PROTEIN YHCE"/>
    <property type="match status" value="1"/>
</dbReference>
<feature type="transmembrane region" description="Helical" evidence="7">
    <location>
        <begin position="24"/>
        <end position="44"/>
    </location>
</feature>
<dbReference type="Pfam" id="PF01914">
    <property type="entry name" value="MarC"/>
    <property type="match status" value="1"/>
</dbReference>
<evidence type="ECO:0000256" key="2">
    <source>
        <dbReference type="ARBA" id="ARBA00009784"/>
    </source>
</evidence>
<evidence type="ECO:0000313" key="9">
    <source>
        <dbReference type="Proteomes" id="UP000620075"/>
    </source>
</evidence>
<organism evidence="8 9">
    <name type="scientific">Candidatus Dormiibacter inghamiae</name>
    <dbReference type="NCBI Taxonomy" id="3127013"/>
    <lineage>
        <taxon>Bacteria</taxon>
        <taxon>Bacillati</taxon>
        <taxon>Candidatus Dormiibacterota</taxon>
        <taxon>Candidatus Dormibacteria</taxon>
        <taxon>Candidatus Dormibacterales</taxon>
        <taxon>Candidatus Dormibacteraceae</taxon>
        <taxon>Candidatus Dormiibacter</taxon>
    </lineage>
</organism>
<name>A0A934K6R9_9BACT</name>
<evidence type="ECO:0000256" key="3">
    <source>
        <dbReference type="ARBA" id="ARBA00022475"/>
    </source>
</evidence>
<protein>
    <recommendedName>
        <fullName evidence="7">UPF0056 membrane protein</fullName>
    </recommendedName>
</protein>
<dbReference type="GO" id="GO:0005886">
    <property type="term" value="C:plasma membrane"/>
    <property type="evidence" value="ECO:0007669"/>
    <property type="project" value="UniProtKB-SubCell"/>
</dbReference>
<dbReference type="EMBL" id="JAEKNQ010000023">
    <property type="protein sequence ID" value="MBJ7602741.1"/>
    <property type="molecule type" value="Genomic_DNA"/>
</dbReference>
<sequence length="183" mass="18780">MDPIGTAPYFISLTAGRSPAGRRLAAIQAATAAGILVAGFALFGRLLLDYLGVSVEALTIAGGFLLLLLGLQMFRGEEMEHAANTNIAMVPLATPLLAGPGAIAAIMVLSGRHPQVIDRLSVIAGVAAVVVVIAIGLLLADQLARLLRPPAISLLTQVLALLLSALAVQLIVEAVTSLVRHGL</sequence>
<keyword evidence="3" id="KW-1003">Cell membrane</keyword>
<dbReference type="PANTHER" id="PTHR33508">
    <property type="entry name" value="UPF0056 MEMBRANE PROTEIN YHCE"/>
    <property type="match status" value="1"/>
</dbReference>
<feature type="transmembrane region" description="Helical" evidence="7">
    <location>
        <begin position="86"/>
        <end position="108"/>
    </location>
</feature>
<evidence type="ECO:0000256" key="4">
    <source>
        <dbReference type="ARBA" id="ARBA00022692"/>
    </source>
</evidence>
<feature type="transmembrane region" description="Helical" evidence="7">
    <location>
        <begin position="152"/>
        <end position="172"/>
    </location>
</feature>
<gene>
    <name evidence="8" type="ORF">JF888_06045</name>
</gene>
<evidence type="ECO:0000256" key="5">
    <source>
        <dbReference type="ARBA" id="ARBA00022989"/>
    </source>
</evidence>
<feature type="transmembrane region" description="Helical" evidence="7">
    <location>
        <begin position="120"/>
        <end position="140"/>
    </location>
</feature>
<proteinExistence type="inferred from homology"/>
<evidence type="ECO:0000313" key="8">
    <source>
        <dbReference type="EMBL" id="MBJ7602741.1"/>
    </source>
</evidence>
<reference evidence="8 9" key="1">
    <citation type="submission" date="2020-10" db="EMBL/GenBank/DDBJ databases">
        <title>Ca. Dormibacterota MAGs.</title>
        <authorList>
            <person name="Montgomery K."/>
        </authorList>
    </citation>
    <scope>NUCLEOTIDE SEQUENCE [LARGE SCALE GENOMIC DNA]</scope>
    <source>
        <strain evidence="8">SC8811_S16_3</strain>
    </source>
</reference>
<evidence type="ECO:0000256" key="7">
    <source>
        <dbReference type="RuleBase" id="RU362048"/>
    </source>
</evidence>
<comment type="subcellular location">
    <subcellularLocation>
        <location evidence="1 7">Cell membrane</location>
        <topology evidence="1 7">Multi-pass membrane protein</topology>
    </subcellularLocation>
</comment>
<dbReference type="Proteomes" id="UP000620075">
    <property type="component" value="Unassembled WGS sequence"/>
</dbReference>
<dbReference type="InterPro" id="IPR002771">
    <property type="entry name" value="Multi_antbiot-R_MarC"/>
</dbReference>
<comment type="similarity">
    <text evidence="2 7">Belongs to the UPF0056 (MarC) family.</text>
</comment>
<dbReference type="AlphaFoldDB" id="A0A934K6R9"/>
<comment type="caution">
    <text evidence="8">The sequence shown here is derived from an EMBL/GenBank/DDBJ whole genome shotgun (WGS) entry which is preliminary data.</text>
</comment>
<keyword evidence="4 7" id="KW-0812">Transmembrane</keyword>
<comment type="caution">
    <text evidence="7">Lacks conserved residue(s) required for the propagation of feature annotation.</text>
</comment>
<evidence type="ECO:0000256" key="6">
    <source>
        <dbReference type="ARBA" id="ARBA00023136"/>
    </source>
</evidence>
<dbReference type="NCBIfam" id="TIGR00427">
    <property type="entry name" value="NAAT family transporter"/>
    <property type="match status" value="1"/>
</dbReference>
<evidence type="ECO:0000256" key="1">
    <source>
        <dbReference type="ARBA" id="ARBA00004651"/>
    </source>
</evidence>
<keyword evidence="6 7" id="KW-0472">Membrane</keyword>
<keyword evidence="5 7" id="KW-1133">Transmembrane helix</keyword>
<feature type="transmembrane region" description="Helical" evidence="7">
    <location>
        <begin position="50"/>
        <end position="74"/>
    </location>
</feature>
<accession>A0A934K6R9</accession>